<name>A0ABW4V1J9_9BACL</name>
<gene>
    <name evidence="3" type="ORF">ACFSGI_20615</name>
</gene>
<dbReference type="InterPro" id="IPR012854">
    <property type="entry name" value="Cu_amine_oxidase-like_N"/>
</dbReference>
<dbReference type="Pfam" id="PF07833">
    <property type="entry name" value="Cu_amine_oxidN1"/>
    <property type="match status" value="1"/>
</dbReference>
<dbReference type="Proteomes" id="UP001597403">
    <property type="component" value="Unassembled WGS sequence"/>
</dbReference>
<evidence type="ECO:0000256" key="1">
    <source>
        <dbReference type="SAM" id="SignalP"/>
    </source>
</evidence>
<evidence type="ECO:0000313" key="4">
    <source>
        <dbReference type="Proteomes" id="UP001597403"/>
    </source>
</evidence>
<keyword evidence="1" id="KW-0732">Signal</keyword>
<dbReference type="RefSeq" id="WP_204826081.1">
    <property type="nucleotide sequence ID" value="NZ_JBHUGF010000011.1"/>
</dbReference>
<feature type="domain" description="Copper amine oxidase-like N-terminal" evidence="2">
    <location>
        <begin position="57"/>
        <end position="100"/>
    </location>
</feature>
<accession>A0ABW4V1J9</accession>
<organism evidence="3 4">
    <name type="scientific">Paenibacillus nicotianae</name>
    <dbReference type="NCBI Taxonomy" id="1526551"/>
    <lineage>
        <taxon>Bacteria</taxon>
        <taxon>Bacillati</taxon>
        <taxon>Bacillota</taxon>
        <taxon>Bacilli</taxon>
        <taxon>Bacillales</taxon>
        <taxon>Paenibacillaceae</taxon>
        <taxon>Paenibacillus</taxon>
    </lineage>
</organism>
<keyword evidence="4" id="KW-1185">Reference proteome</keyword>
<feature type="chain" id="PRO_5045851444" evidence="1">
    <location>
        <begin position="26"/>
        <end position="218"/>
    </location>
</feature>
<comment type="caution">
    <text evidence="3">The sequence shown here is derived from an EMBL/GenBank/DDBJ whole genome shotgun (WGS) entry which is preliminary data.</text>
</comment>
<proteinExistence type="predicted"/>
<evidence type="ECO:0000259" key="2">
    <source>
        <dbReference type="Pfam" id="PF07833"/>
    </source>
</evidence>
<protein>
    <submittedName>
        <fullName evidence="3">Stalk domain-containing protein</fullName>
    </submittedName>
</protein>
<feature type="signal peptide" evidence="1">
    <location>
        <begin position="1"/>
        <end position="25"/>
    </location>
</feature>
<sequence>MKKKHWLVTAAVVGMALTGSAGVYAGTNLESIKASLNHGLGIQVNGSAYTPTANGKTLAPISYQGTTYLPVRSIGEALNTSVSFDAASNKVIIGSGSSTSTGTPATPAASTAVIKTKYLPTDFPFPTDAKQVSLVENVAGNKKQVSLLYSTKSNLLELGNTYKNYYLGKNVTQNSETIEANELSIVSSKDNDFVVSINSTPIANQTGAYEISIVWKEQ</sequence>
<dbReference type="EMBL" id="JBHUGF010000011">
    <property type="protein sequence ID" value="MFD1992380.1"/>
    <property type="molecule type" value="Genomic_DNA"/>
</dbReference>
<reference evidence="4" key="1">
    <citation type="journal article" date="2019" name="Int. J. Syst. Evol. Microbiol.">
        <title>The Global Catalogue of Microorganisms (GCM) 10K type strain sequencing project: providing services to taxonomists for standard genome sequencing and annotation.</title>
        <authorList>
            <consortium name="The Broad Institute Genomics Platform"/>
            <consortium name="The Broad Institute Genome Sequencing Center for Infectious Disease"/>
            <person name="Wu L."/>
            <person name="Ma J."/>
        </authorList>
    </citation>
    <scope>NUCLEOTIDE SEQUENCE [LARGE SCALE GENOMIC DNA]</scope>
    <source>
        <strain evidence="4">CGMCC 1.15067</strain>
    </source>
</reference>
<evidence type="ECO:0000313" key="3">
    <source>
        <dbReference type="EMBL" id="MFD1992380.1"/>
    </source>
</evidence>